<evidence type="ECO:0000313" key="2">
    <source>
        <dbReference type="EMBL" id="OWV32558.1"/>
    </source>
</evidence>
<feature type="chain" id="PRO_5012555773" description="PEP-CTERM protein-sorting domain-containing protein" evidence="1">
    <location>
        <begin position="20"/>
        <end position="257"/>
    </location>
</feature>
<dbReference type="Proteomes" id="UP000198462">
    <property type="component" value="Unassembled WGS sequence"/>
</dbReference>
<proteinExistence type="predicted"/>
<gene>
    <name evidence="2" type="ORF">B5C34_03235</name>
</gene>
<dbReference type="EMBL" id="NFZT01000001">
    <property type="protein sequence ID" value="OWV32558.1"/>
    <property type="molecule type" value="Genomic_DNA"/>
</dbReference>
<comment type="caution">
    <text evidence="2">The sequence shown here is derived from an EMBL/GenBank/DDBJ whole genome shotgun (WGS) entry which is preliminary data.</text>
</comment>
<accession>A0A219B449</accession>
<keyword evidence="1" id="KW-0732">Signal</keyword>
<protein>
    <recommendedName>
        <fullName evidence="4">PEP-CTERM protein-sorting domain-containing protein</fullName>
    </recommendedName>
</protein>
<sequence length="257" mass="26560">MRILVAAIVSLLSSGAAHAAIVASSLPYQGTPDWTDVVFGNTSMTTDGSTTTLTTSPYAGVYFGNVPGQNAPAWSIGNSMDGNLLTLAARFGPGTADFSAYFSDDTSFASIRFGPTDCVPGNCYGETPLPGLSLTFAAPGDPQSGENYFVPLDLTQDNLFEIAMRDGLVSYRINGTVYSGAAQSSSSRLLVIGDGSGSTRTGEGSMTISEISFDNEFAGVLTGPDGFAPTDIPGPAAPGLLGIGVFLLAWRRRPAAR</sequence>
<name>A0A219B449_9SPHN</name>
<dbReference type="RefSeq" id="WP_088711354.1">
    <property type="nucleotide sequence ID" value="NZ_NFZT01000001.1"/>
</dbReference>
<dbReference type="AlphaFoldDB" id="A0A219B449"/>
<reference evidence="3" key="1">
    <citation type="submission" date="2017-05" db="EMBL/GenBank/DDBJ databases">
        <authorList>
            <person name="Lin X."/>
        </authorList>
    </citation>
    <scope>NUCLEOTIDE SEQUENCE [LARGE SCALE GENOMIC DNA]</scope>
    <source>
        <strain evidence="3">JLT2012</strain>
    </source>
</reference>
<feature type="signal peptide" evidence="1">
    <location>
        <begin position="1"/>
        <end position="19"/>
    </location>
</feature>
<keyword evidence="3" id="KW-1185">Reference proteome</keyword>
<evidence type="ECO:0000256" key="1">
    <source>
        <dbReference type="SAM" id="SignalP"/>
    </source>
</evidence>
<evidence type="ECO:0000313" key="3">
    <source>
        <dbReference type="Proteomes" id="UP000198462"/>
    </source>
</evidence>
<organism evidence="2 3">
    <name type="scientific">Pacificimonas flava</name>
    <dbReference type="NCBI Taxonomy" id="1234595"/>
    <lineage>
        <taxon>Bacteria</taxon>
        <taxon>Pseudomonadati</taxon>
        <taxon>Pseudomonadota</taxon>
        <taxon>Alphaproteobacteria</taxon>
        <taxon>Sphingomonadales</taxon>
        <taxon>Sphingosinicellaceae</taxon>
        <taxon>Pacificimonas</taxon>
    </lineage>
</organism>
<evidence type="ECO:0008006" key="4">
    <source>
        <dbReference type="Google" id="ProtNLM"/>
    </source>
</evidence>